<dbReference type="AlphaFoldDB" id="A0A914B1U2"/>
<evidence type="ECO:0000256" key="7">
    <source>
        <dbReference type="SAM" id="Phobius"/>
    </source>
</evidence>
<evidence type="ECO:0000256" key="3">
    <source>
        <dbReference type="ARBA" id="ARBA00022989"/>
    </source>
</evidence>
<protein>
    <recommendedName>
        <fullName evidence="8">MARVEL domain-containing protein</fullName>
    </recommendedName>
</protein>
<sequence>MNYNVTHYTRCLICLQLLNLMCLIMAAVCVIWSGYPIFVCVMAMICTIFFCVLFLMHLDKRITVINWPFTELLNNITWTILHFISACVLAKGASDWAWILRGFYHSYYGCSAFAAVLGFILTILYGVSTLFSFRQFQAQGGLNRLRGHGGGQQGATAATITTTTTTATAQQDPPAYAEKGGMS</sequence>
<keyword evidence="4 5" id="KW-0472">Membrane</keyword>
<keyword evidence="3 7" id="KW-1133">Transmembrane helix</keyword>
<dbReference type="InterPro" id="IPR008253">
    <property type="entry name" value="Marvel"/>
</dbReference>
<dbReference type="EnsemblMetazoa" id="XM_038214044.1">
    <property type="protein sequence ID" value="XP_038069972.1"/>
    <property type="gene ID" value="LOC119739200"/>
</dbReference>
<dbReference type="Proteomes" id="UP000887568">
    <property type="component" value="Unplaced"/>
</dbReference>
<reference evidence="9" key="1">
    <citation type="submission" date="2022-11" db="UniProtKB">
        <authorList>
            <consortium name="EnsemblMetazoa"/>
        </authorList>
    </citation>
    <scope>IDENTIFICATION</scope>
</reference>
<evidence type="ECO:0000256" key="1">
    <source>
        <dbReference type="ARBA" id="ARBA00004141"/>
    </source>
</evidence>
<dbReference type="OrthoDB" id="6258237at2759"/>
<keyword evidence="2 5" id="KW-0812">Transmembrane</keyword>
<evidence type="ECO:0000313" key="9">
    <source>
        <dbReference type="EnsemblMetazoa" id="XP_038069972.1"/>
    </source>
</evidence>
<feature type="transmembrane region" description="Helical" evidence="7">
    <location>
        <begin position="12"/>
        <end position="35"/>
    </location>
</feature>
<evidence type="ECO:0000256" key="5">
    <source>
        <dbReference type="PROSITE-ProRule" id="PRU00581"/>
    </source>
</evidence>
<feature type="transmembrane region" description="Helical" evidence="7">
    <location>
        <begin position="79"/>
        <end position="100"/>
    </location>
</feature>
<dbReference type="InterPro" id="IPR050578">
    <property type="entry name" value="MARVEL-CKLF_proteins"/>
</dbReference>
<evidence type="ECO:0000256" key="6">
    <source>
        <dbReference type="SAM" id="MobiDB-lite"/>
    </source>
</evidence>
<evidence type="ECO:0000256" key="2">
    <source>
        <dbReference type="ARBA" id="ARBA00022692"/>
    </source>
</evidence>
<dbReference type="Pfam" id="PF01284">
    <property type="entry name" value="MARVEL"/>
    <property type="match status" value="1"/>
</dbReference>
<dbReference type="RefSeq" id="XP_038069972.1">
    <property type="nucleotide sequence ID" value="XM_038214044.1"/>
</dbReference>
<feature type="region of interest" description="Disordered" evidence="6">
    <location>
        <begin position="164"/>
        <end position="183"/>
    </location>
</feature>
<name>A0A914B1U2_PATMI</name>
<dbReference type="PANTHER" id="PTHR22776:SF97">
    <property type="entry name" value="RE01453P"/>
    <property type="match status" value="1"/>
</dbReference>
<evidence type="ECO:0000259" key="8">
    <source>
        <dbReference type="PROSITE" id="PS51225"/>
    </source>
</evidence>
<accession>A0A914B1U2</accession>
<keyword evidence="10" id="KW-1185">Reference proteome</keyword>
<comment type="subcellular location">
    <subcellularLocation>
        <location evidence="1">Membrane</location>
        <topology evidence="1">Multi-pass membrane protein</topology>
    </subcellularLocation>
</comment>
<dbReference type="PROSITE" id="PS51225">
    <property type="entry name" value="MARVEL"/>
    <property type="match status" value="1"/>
</dbReference>
<dbReference type="PANTHER" id="PTHR22776">
    <property type="entry name" value="MARVEL-CONTAINING POTENTIAL LIPID RAFT-ASSOCIATED PROTEIN"/>
    <property type="match status" value="1"/>
</dbReference>
<proteinExistence type="predicted"/>
<organism evidence="9 10">
    <name type="scientific">Patiria miniata</name>
    <name type="common">Bat star</name>
    <name type="synonym">Asterina miniata</name>
    <dbReference type="NCBI Taxonomy" id="46514"/>
    <lineage>
        <taxon>Eukaryota</taxon>
        <taxon>Metazoa</taxon>
        <taxon>Echinodermata</taxon>
        <taxon>Eleutherozoa</taxon>
        <taxon>Asterozoa</taxon>
        <taxon>Asteroidea</taxon>
        <taxon>Valvatacea</taxon>
        <taxon>Valvatida</taxon>
        <taxon>Asterinidae</taxon>
        <taxon>Patiria</taxon>
    </lineage>
</organism>
<dbReference type="GeneID" id="119739200"/>
<feature type="domain" description="MARVEL" evidence="8">
    <location>
        <begin position="7"/>
        <end position="137"/>
    </location>
</feature>
<dbReference type="GO" id="GO:0016020">
    <property type="term" value="C:membrane"/>
    <property type="evidence" value="ECO:0007669"/>
    <property type="project" value="UniProtKB-SubCell"/>
</dbReference>
<evidence type="ECO:0000313" key="10">
    <source>
        <dbReference type="Proteomes" id="UP000887568"/>
    </source>
</evidence>
<evidence type="ECO:0000256" key="4">
    <source>
        <dbReference type="ARBA" id="ARBA00023136"/>
    </source>
</evidence>
<feature type="transmembrane region" description="Helical" evidence="7">
    <location>
        <begin position="106"/>
        <end position="127"/>
    </location>
</feature>
<feature type="transmembrane region" description="Helical" evidence="7">
    <location>
        <begin position="41"/>
        <end position="58"/>
    </location>
</feature>